<accession>A0A6J5NEM4</accession>
<organism evidence="1">
    <name type="scientific">uncultured Caudovirales phage</name>
    <dbReference type="NCBI Taxonomy" id="2100421"/>
    <lineage>
        <taxon>Viruses</taxon>
        <taxon>Duplodnaviria</taxon>
        <taxon>Heunggongvirae</taxon>
        <taxon>Uroviricota</taxon>
        <taxon>Caudoviricetes</taxon>
        <taxon>Peduoviridae</taxon>
        <taxon>Maltschvirus</taxon>
        <taxon>Maltschvirus maltsch</taxon>
    </lineage>
</organism>
<sequence length="75" mass="8362">MTPTPRTGDALESILREKGELSEDTAPAVLVKLCRQLERENAAMREAIREAHEAIKVSPYPDQQALAKLQPYITT</sequence>
<protein>
    <submittedName>
        <fullName evidence="1">Uncharacterized protein</fullName>
    </submittedName>
</protein>
<evidence type="ECO:0000313" key="1">
    <source>
        <dbReference type="EMBL" id="CAB4156256.1"/>
    </source>
</evidence>
<reference evidence="1" key="1">
    <citation type="submission" date="2020-04" db="EMBL/GenBank/DDBJ databases">
        <authorList>
            <person name="Chiriac C."/>
            <person name="Salcher M."/>
            <person name="Ghai R."/>
            <person name="Kavagutti S V."/>
        </authorList>
    </citation>
    <scope>NUCLEOTIDE SEQUENCE</scope>
</reference>
<proteinExistence type="predicted"/>
<gene>
    <name evidence="1" type="ORF">UFOVP674_57</name>
</gene>
<name>A0A6J5NEM4_9CAUD</name>
<dbReference type="EMBL" id="LR796630">
    <property type="protein sequence ID" value="CAB4156256.1"/>
    <property type="molecule type" value="Genomic_DNA"/>
</dbReference>